<comment type="caution">
    <text evidence="1">The sequence shown here is derived from an EMBL/GenBank/DDBJ whole genome shotgun (WGS) entry which is preliminary data.</text>
</comment>
<keyword evidence="2" id="KW-1185">Reference proteome</keyword>
<organism evidence="1 2">
    <name type="scientific">Oryza meyeriana var. granulata</name>
    <dbReference type="NCBI Taxonomy" id="110450"/>
    <lineage>
        <taxon>Eukaryota</taxon>
        <taxon>Viridiplantae</taxon>
        <taxon>Streptophyta</taxon>
        <taxon>Embryophyta</taxon>
        <taxon>Tracheophyta</taxon>
        <taxon>Spermatophyta</taxon>
        <taxon>Magnoliopsida</taxon>
        <taxon>Liliopsida</taxon>
        <taxon>Poales</taxon>
        <taxon>Poaceae</taxon>
        <taxon>BOP clade</taxon>
        <taxon>Oryzoideae</taxon>
        <taxon>Oryzeae</taxon>
        <taxon>Oryzinae</taxon>
        <taxon>Oryza</taxon>
        <taxon>Oryza meyeriana</taxon>
    </lineage>
</organism>
<accession>A0A6G1DVU2</accession>
<dbReference type="Proteomes" id="UP000479710">
    <property type="component" value="Unassembled WGS sequence"/>
</dbReference>
<sequence>MAALVDGSIDTAVRHPWPELHHPPMPSPPLCMAAGDGSSLSTLRWTEGGCRSDVIAARCAGVTTGSLRPSTPPPVPSGVAPPAPSAYPLYAPSPHRFRQGADSFYLCLASPRAPRAIYPAALQALLGRPHSTAAGCPRPHHSLLLHPPRHHSARVGLAVTRLSGGGVHESPERHRLSLLPRLQLYLSATTGLVLAVPASLRLHLSAAATLPGFLPPIQAQKWAGSC</sequence>
<evidence type="ECO:0000313" key="2">
    <source>
        <dbReference type="Proteomes" id="UP000479710"/>
    </source>
</evidence>
<evidence type="ECO:0000313" key="1">
    <source>
        <dbReference type="EMBL" id="KAF0916965.1"/>
    </source>
</evidence>
<dbReference type="AlphaFoldDB" id="A0A6G1DVU2"/>
<reference evidence="1 2" key="1">
    <citation type="submission" date="2019-11" db="EMBL/GenBank/DDBJ databases">
        <title>Whole genome sequence of Oryza granulata.</title>
        <authorList>
            <person name="Li W."/>
        </authorList>
    </citation>
    <scope>NUCLEOTIDE SEQUENCE [LARGE SCALE GENOMIC DNA]</scope>
    <source>
        <strain evidence="2">cv. Menghai</strain>
        <tissue evidence="1">Leaf</tissue>
    </source>
</reference>
<name>A0A6G1DVU2_9ORYZ</name>
<proteinExistence type="predicted"/>
<gene>
    <name evidence="1" type="ORF">E2562_015133</name>
</gene>
<dbReference type="EMBL" id="SPHZ02000005">
    <property type="protein sequence ID" value="KAF0916965.1"/>
    <property type="molecule type" value="Genomic_DNA"/>
</dbReference>
<protein>
    <submittedName>
        <fullName evidence="1">Uncharacterized protein</fullName>
    </submittedName>
</protein>